<keyword evidence="3" id="KW-1185">Reference proteome</keyword>
<keyword evidence="1" id="KW-0732">Signal</keyword>
<dbReference type="InterPro" id="IPR012334">
    <property type="entry name" value="Pectin_lyas_fold"/>
</dbReference>
<dbReference type="AlphaFoldDB" id="A0A2U2B8R4"/>
<dbReference type="PROSITE" id="PS51257">
    <property type="entry name" value="PROKAR_LIPOPROTEIN"/>
    <property type="match status" value="1"/>
</dbReference>
<gene>
    <name evidence="2" type="ORF">DDZ16_10635</name>
</gene>
<dbReference type="SUPFAM" id="SSF51126">
    <property type="entry name" value="Pectin lyase-like"/>
    <property type="match status" value="1"/>
</dbReference>
<dbReference type="InterPro" id="IPR011050">
    <property type="entry name" value="Pectin_lyase_fold/virulence"/>
</dbReference>
<evidence type="ECO:0000256" key="1">
    <source>
        <dbReference type="SAM" id="SignalP"/>
    </source>
</evidence>
<protein>
    <recommendedName>
        <fullName evidence="4">T9SS C-terminal target domain-containing protein</fullName>
    </recommendedName>
</protein>
<dbReference type="Gene3D" id="2.160.20.10">
    <property type="entry name" value="Single-stranded right-handed beta-helix, Pectin lyase-like"/>
    <property type="match status" value="1"/>
</dbReference>
<evidence type="ECO:0000313" key="2">
    <source>
        <dbReference type="EMBL" id="PWD99455.1"/>
    </source>
</evidence>
<comment type="caution">
    <text evidence="2">The sequence shown here is derived from an EMBL/GenBank/DDBJ whole genome shotgun (WGS) entry which is preliminary data.</text>
</comment>
<dbReference type="PANTHER" id="PTHR41339:SF1">
    <property type="entry name" value="SECRETED PROTEIN"/>
    <property type="match status" value="1"/>
</dbReference>
<name>A0A2U2B8R4_9BACT</name>
<feature type="chain" id="PRO_5015545736" description="T9SS C-terminal target domain-containing protein" evidence="1">
    <location>
        <begin position="25"/>
        <end position="401"/>
    </location>
</feature>
<sequence length="401" mass="41854">MKNSFKLLSLLLGFGMAFSFTACTEDDDNNGGNENETTNVIVTDNITENTTWTSENVYQLGGRIAVEAGATLTIEPGTIIKGEAGTGSNATALLIARDATIMAEGEATAPIIFTSVADEITPEDVAAGDFASPNLPPDINGLWGGVIVLGNAHISVGDGTTAQIEGIPSTDTNGEYGGTDDEDNSGVLKYISIRHGGSNIGEGNEINGLTLGGVGNKTVVENIEVVANQDDGIEWFGGTVNVSNVVVWNPGDDGLDTDQAWNGTCSNFAVIHPQGSLFELDGPEGTYINGNHTFTNGICKAGELGEELIDFDASTNVNMSDVYFYDVPNENIVVEEYADMVAATSSSVSNLEYTLADGVDASVVFDGIDAAELTEVAEGQNTVGPQTSIFSWTWAAAANAF</sequence>
<dbReference type="PANTHER" id="PTHR41339">
    <property type="entry name" value="LIPL48"/>
    <property type="match status" value="1"/>
</dbReference>
<dbReference type="RefSeq" id="WP_109264439.1">
    <property type="nucleotide sequence ID" value="NZ_QEWP01000007.1"/>
</dbReference>
<reference evidence="2 3" key="1">
    <citation type="submission" date="2018-05" db="EMBL/GenBank/DDBJ databases">
        <title>Marinilabilia rubrum sp. nov., isolated from saltern sediment.</title>
        <authorList>
            <person name="Zhang R."/>
        </authorList>
    </citation>
    <scope>NUCLEOTIDE SEQUENCE [LARGE SCALE GENOMIC DNA]</scope>
    <source>
        <strain evidence="2 3">WTE16</strain>
    </source>
</reference>
<proteinExistence type="predicted"/>
<organism evidence="2 3">
    <name type="scientific">Marinilabilia rubra</name>
    <dbReference type="NCBI Taxonomy" id="2162893"/>
    <lineage>
        <taxon>Bacteria</taxon>
        <taxon>Pseudomonadati</taxon>
        <taxon>Bacteroidota</taxon>
        <taxon>Bacteroidia</taxon>
        <taxon>Marinilabiliales</taxon>
        <taxon>Marinilabiliaceae</taxon>
        <taxon>Marinilabilia</taxon>
    </lineage>
</organism>
<evidence type="ECO:0000313" key="3">
    <source>
        <dbReference type="Proteomes" id="UP000244956"/>
    </source>
</evidence>
<dbReference type="EMBL" id="QEWP01000007">
    <property type="protein sequence ID" value="PWD99455.1"/>
    <property type="molecule type" value="Genomic_DNA"/>
</dbReference>
<feature type="signal peptide" evidence="1">
    <location>
        <begin position="1"/>
        <end position="24"/>
    </location>
</feature>
<accession>A0A2U2B8R4</accession>
<dbReference type="Proteomes" id="UP000244956">
    <property type="component" value="Unassembled WGS sequence"/>
</dbReference>
<evidence type="ECO:0008006" key="4">
    <source>
        <dbReference type="Google" id="ProtNLM"/>
    </source>
</evidence>
<dbReference type="OrthoDB" id="1521716at2"/>